<protein>
    <submittedName>
        <fullName evidence="2">Uncharacterized protein</fullName>
    </submittedName>
</protein>
<accession>A0A165IJA0</accession>
<dbReference type="PANTHER" id="PTHR41677:SF1">
    <property type="entry name" value="FE2OG DIOXYGENASE DOMAIN-CONTAINING PROTEIN"/>
    <property type="match status" value="1"/>
</dbReference>
<dbReference type="RefSeq" id="XP_018190528.1">
    <property type="nucleotide sequence ID" value="XM_018330796.1"/>
</dbReference>
<dbReference type="InParanoid" id="A0A165IJA0"/>
<dbReference type="GeneID" id="28895933"/>
<dbReference type="PANTHER" id="PTHR41677">
    <property type="entry name" value="YALI0B19030P"/>
    <property type="match status" value="1"/>
</dbReference>
<gene>
    <name evidence="2" type="ORF">L228DRAFT_236122</name>
</gene>
<dbReference type="STRING" id="1328760.A0A165IJA0"/>
<evidence type="ECO:0000313" key="3">
    <source>
        <dbReference type="Proteomes" id="UP000076632"/>
    </source>
</evidence>
<feature type="coiled-coil region" evidence="1">
    <location>
        <begin position="280"/>
        <end position="307"/>
    </location>
</feature>
<dbReference type="OrthoDB" id="10256055at2759"/>
<keyword evidence="3" id="KW-1185">Reference proteome</keyword>
<dbReference type="EMBL" id="KV407455">
    <property type="protein sequence ID" value="KZF24973.1"/>
    <property type="molecule type" value="Genomic_DNA"/>
</dbReference>
<sequence>MAAQVFTPQRPLYGGPVHYRPIINHKQNETKAQVTFDPKKHLNYAAPEHIYQMKDVGYPEDTGISPVAVSEGFSLFSKEAIGIMREEIFSDEVWKNCCYIAGNSTALSIRGHCPKYTPFMNAALTSPETLKIISDIAGIELVPVMDFELGNILIASTEESALAGRRAHGKADGAAGKVTNWHFDHYPFVCVVMLSDVSNMAGGETAIKTAEGEVHKIRGPQMGCAAVMQGRYINHQALAAQGGRERISMVTAFRPKNPMIVDDSHLKYITRIAQPSELYYQWADYRLEILEERIRRARQELSSGQEAGKEFDVALCNSFIDQQIKHLGVTKDQIVPIEQVLSGKVHNGLEIRGELN</sequence>
<proteinExistence type="predicted"/>
<dbReference type="Proteomes" id="UP000076632">
    <property type="component" value="Unassembled WGS sequence"/>
</dbReference>
<keyword evidence="1" id="KW-0175">Coiled coil</keyword>
<dbReference type="AlphaFoldDB" id="A0A165IJA0"/>
<name>A0A165IJA0_XYLHT</name>
<dbReference type="OMA" id="EWSLENC"/>
<evidence type="ECO:0000256" key="1">
    <source>
        <dbReference type="SAM" id="Coils"/>
    </source>
</evidence>
<reference evidence="2 3" key="1">
    <citation type="journal article" date="2016" name="Fungal Biol.">
        <title>The genome of Xylona heveae provides a window into fungal endophytism.</title>
        <authorList>
            <person name="Gazis R."/>
            <person name="Kuo A."/>
            <person name="Riley R."/>
            <person name="LaButti K."/>
            <person name="Lipzen A."/>
            <person name="Lin J."/>
            <person name="Amirebrahimi M."/>
            <person name="Hesse C.N."/>
            <person name="Spatafora J.W."/>
            <person name="Henrissat B."/>
            <person name="Hainaut M."/>
            <person name="Grigoriev I.V."/>
            <person name="Hibbett D.S."/>
        </authorList>
    </citation>
    <scope>NUCLEOTIDE SEQUENCE [LARGE SCALE GENOMIC DNA]</scope>
    <source>
        <strain evidence="2 3">TC161</strain>
    </source>
</reference>
<evidence type="ECO:0000313" key="2">
    <source>
        <dbReference type="EMBL" id="KZF24973.1"/>
    </source>
</evidence>
<organism evidence="2 3">
    <name type="scientific">Xylona heveae (strain CBS 132557 / TC161)</name>
    <dbReference type="NCBI Taxonomy" id="1328760"/>
    <lineage>
        <taxon>Eukaryota</taxon>
        <taxon>Fungi</taxon>
        <taxon>Dikarya</taxon>
        <taxon>Ascomycota</taxon>
        <taxon>Pezizomycotina</taxon>
        <taxon>Xylonomycetes</taxon>
        <taxon>Xylonales</taxon>
        <taxon>Xylonaceae</taxon>
        <taxon>Xylona</taxon>
    </lineage>
</organism>